<dbReference type="EMBL" id="CAJNOM010000286">
    <property type="protein sequence ID" value="CAF1321740.1"/>
    <property type="molecule type" value="Genomic_DNA"/>
</dbReference>
<dbReference type="OrthoDB" id="10044841at2759"/>
<feature type="region of interest" description="Disordered" evidence="5">
    <location>
        <begin position="513"/>
        <end position="534"/>
    </location>
</feature>
<protein>
    <recommendedName>
        <fullName evidence="2">polynucleotide adenylyltransferase</fullName>
        <ecNumber evidence="2">2.7.7.19</ecNumber>
    </recommendedName>
</protein>
<feature type="compositionally biased region" description="Polar residues" evidence="5">
    <location>
        <begin position="270"/>
        <end position="285"/>
    </location>
</feature>
<name>A0A815F683_9BILA</name>
<feature type="compositionally biased region" description="Low complexity" evidence="5">
    <location>
        <begin position="390"/>
        <end position="401"/>
    </location>
</feature>
<keyword evidence="7" id="KW-1185">Reference proteome</keyword>
<feature type="region of interest" description="Disordered" evidence="5">
    <location>
        <begin position="1"/>
        <end position="20"/>
    </location>
</feature>
<dbReference type="Pfam" id="PF07984">
    <property type="entry name" value="NTP_transf_7"/>
    <property type="match status" value="2"/>
</dbReference>
<evidence type="ECO:0000256" key="5">
    <source>
        <dbReference type="SAM" id="MobiDB-lite"/>
    </source>
</evidence>
<dbReference type="GO" id="GO:0048255">
    <property type="term" value="P:mRNA stabilization"/>
    <property type="evidence" value="ECO:0007669"/>
    <property type="project" value="TreeGrafter"/>
</dbReference>
<dbReference type="PANTHER" id="PTHR12974:SF36">
    <property type="entry name" value="POLYNUCLEOTIDE ADENYLYLTRANSFERASE"/>
    <property type="match status" value="1"/>
</dbReference>
<evidence type="ECO:0000313" key="7">
    <source>
        <dbReference type="Proteomes" id="UP000663832"/>
    </source>
</evidence>
<evidence type="ECO:0000256" key="3">
    <source>
        <dbReference type="ARBA" id="ARBA00022679"/>
    </source>
</evidence>
<dbReference type="GO" id="GO:1990817">
    <property type="term" value="F:poly(A) RNA polymerase activity"/>
    <property type="evidence" value="ECO:0007669"/>
    <property type="project" value="UniProtKB-EC"/>
</dbReference>
<evidence type="ECO:0000313" key="6">
    <source>
        <dbReference type="EMBL" id="CAF1321740.1"/>
    </source>
</evidence>
<comment type="similarity">
    <text evidence="1">Belongs to the TENT family.</text>
</comment>
<dbReference type="InterPro" id="IPR012937">
    <property type="entry name" value="TET5"/>
</dbReference>
<evidence type="ECO:0000256" key="1">
    <source>
        <dbReference type="ARBA" id="ARBA00007631"/>
    </source>
</evidence>
<dbReference type="GO" id="GO:0003723">
    <property type="term" value="F:RNA binding"/>
    <property type="evidence" value="ECO:0007669"/>
    <property type="project" value="TreeGrafter"/>
</dbReference>
<dbReference type="PANTHER" id="PTHR12974">
    <property type="entry name" value="PRION-LIKE- Q/N-RICH -DOMAIN-BEARING PROTEIN PROTEIN 44"/>
    <property type="match status" value="1"/>
</dbReference>
<accession>A0A815F683</accession>
<evidence type="ECO:0000256" key="2">
    <source>
        <dbReference type="ARBA" id="ARBA00012388"/>
    </source>
</evidence>
<organism evidence="6 7">
    <name type="scientific">Adineta steineri</name>
    <dbReference type="NCBI Taxonomy" id="433720"/>
    <lineage>
        <taxon>Eukaryota</taxon>
        <taxon>Metazoa</taxon>
        <taxon>Spiralia</taxon>
        <taxon>Gnathifera</taxon>
        <taxon>Rotifera</taxon>
        <taxon>Eurotatoria</taxon>
        <taxon>Bdelloidea</taxon>
        <taxon>Adinetida</taxon>
        <taxon>Adinetidae</taxon>
        <taxon>Adineta</taxon>
    </lineage>
</organism>
<feature type="compositionally biased region" description="Low complexity" evidence="5">
    <location>
        <begin position="1"/>
        <end position="19"/>
    </location>
</feature>
<keyword evidence="3" id="KW-0808">Transferase</keyword>
<evidence type="ECO:0000256" key="4">
    <source>
        <dbReference type="ARBA" id="ARBA00047933"/>
    </source>
</evidence>
<proteinExistence type="inferred from homology"/>
<gene>
    <name evidence="6" type="ORF">QVE165_LOCUS32382</name>
</gene>
<feature type="compositionally biased region" description="Acidic residues" evidence="5">
    <location>
        <begin position="373"/>
        <end position="385"/>
    </location>
</feature>
<comment type="caution">
    <text evidence="6">The sequence shown here is derived from an EMBL/GenBank/DDBJ whole genome shotgun (WGS) entry which is preliminary data.</text>
</comment>
<dbReference type="SMART" id="SM01153">
    <property type="entry name" value="DUF1693"/>
    <property type="match status" value="1"/>
</dbReference>
<reference evidence="6" key="1">
    <citation type="submission" date="2021-02" db="EMBL/GenBank/DDBJ databases">
        <authorList>
            <person name="Nowell W R."/>
        </authorList>
    </citation>
    <scope>NUCLEOTIDE SEQUENCE</scope>
</reference>
<sequence>MHVSNSNNHNNNTNNTNNSKVYLTDDQVDKLKQVLDRPIPICSSPPSSSPTLNIVPRYFLRQVVRKLKQYSIDVTSIRLNGGAASYILVNDSNFVYRDIDILIFIKTPLSSEQKTTLLSTNNEPYSCDVWTIIKFVICLCLLENITNTTSTEHQYTHHYLSTVLDTYTKKNIKISSEQDSWALLSLQNYFGQNLELKFVEHLKRQWQFSVDSFQINLEPLLYEKQFNNQSKLTTSSIIKTIKTKCLVIDAINGLTIIKKECGGDDDQSNEAKNSNEINHHQNNTISTSTSPLQFGFFTPSSSPNTIDQKNNIEHQTLVTNTTITTLNNITDDIYESRSRSSKGSISTLNNDSINSSSLQFHLSLNDDIDDGIVSDADDSANEDDDQVFRTPVDTSSGPSSPSTIIAIDISPSSSPVVEVHSVYNNLQQALDHLQKKLISTYAPESMRGGGLLKFCDLLAQNYTIHDQGDMLAMQRYMCSRFFIDYKTIPEQMHVVNQYVATHFLPLSMTNMEPSSNSLAQRRNNQSNTKSSQDQNNVNNARLCLLFFDHLLSIIQISTVCLTHHDKEATLMNINQLKQYYHCKCEYLFIGDSYHQQRYHSYQNYNHNHNHYNNHQQYSSSSSNSSRSSSPSRSSTNSYRYYRHNNNANNQNSHRYNNTNYRHHNNQRQLINSTSYHPGSRNYSNNFNTNHQVISNYHQRRHPL</sequence>
<comment type="catalytic activity">
    <reaction evidence="4">
        <text>RNA(n) + ATP = RNA(n)-3'-adenine ribonucleotide + diphosphate</text>
        <dbReference type="Rhea" id="RHEA:11332"/>
        <dbReference type="Rhea" id="RHEA-COMP:14527"/>
        <dbReference type="Rhea" id="RHEA-COMP:17347"/>
        <dbReference type="ChEBI" id="CHEBI:30616"/>
        <dbReference type="ChEBI" id="CHEBI:33019"/>
        <dbReference type="ChEBI" id="CHEBI:140395"/>
        <dbReference type="ChEBI" id="CHEBI:173115"/>
        <dbReference type="EC" id="2.7.7.19"/>
    </reaction>
    <physiologicalReaction direction="left-to-right" evidence="4">
        <dbReference type="Rhea" id="RHEA:11333"/>
    </physiologicalReaction>
</comment>
<dbReference type="Proteomes" id="UP000663832">
    <property type="component" value="Unassembled WGS sequence"/>
</dbReference>
<feature type="region of interest" description="Disordered" evidence="5">
    <location>
        <begin position="373"/>
        <end position="401"/>
    </location>
</feature>
<feature type="region of interest" description="Disordered" evidence="5">
    <location>
        <begin position="263"/>
        <end position="285"/>
    </location>
</feature>
<dbReference type="EC" id="2.7.7.19" evidence="2"/>
<dbReference type="AlphaFoldDB" id="A0A815F683"/>
<feature type="region of interest" description="Disordered" evidence="5">
    <location>
        <begin position="604"/>
        <end position="659"/>
    </location>
</feature>